<dbReference type="OrthoDB" id="7054537at2"/>
<evidence type="ECO:0000313" key="2">
    <source>
        <dbReference type="Proteomes" id="UP000285120"/>
    </source>
</evidence>
<name>A0A419V4C7_9BACL</name>
<accession>A0A419V4C7</accession>
<comment type="caution">
    <text evidence="1">The sequence shown here is derived from an EMBL/GenBank/DDBJ whole genome shotgun (WGS) entry which is preliminary data.</text>
</comment>
<evidence type="ECO:0000313" key="1">
    <source>
        <dbReference type="EMBL" id="RKD73344.1"/>
    </source>
</evidence>
<dbReference type="EMBL" id="RAPK01000008">
    <property type="protein sequence ID" value="RKD73344.1"/>
    <property type="molecule type" value="Genomic_DNA"/>
</dbReference>
<proteinExistence type="predicted"/>
<dbReference type="RefSeq" id="WP_120192833.1">
    <property type="nucleotide sequence ID" value="NZ_RAPK01000008.1"/>
</dbReference>
<protein>
    <recommendedName>
        <fullName evidence="3">Amidase</fullName>
    </recommendedName>
</protein>
<evidence type="ECO:0008006" key="3">
    <source>
        <dbReference type="Google" id="ProtNLM"/>
    </source>
</evidence>
<keyword evidence="2" id="KW-1185">Reference proteome</keyword>
<reference evidence="1 2" key="1">
    <citation type="submission" date="2018-09" db="EMBL/GenBank/DDBJ databases">
        <title>Genomic Encyclopedia of Archaeal and Bacterial Type Strains, Phase II (KMG-II): from individual species to whole genera.</title>
        <authorList>
            <person name="Goeker M."/>
        </authorList>
    </citation>
    <scope>NUCLEOTIDE SEQUENCE [LARGE SCALE GENOMIC DNA]</scope>
    <source>
        <strain evidence="1 2">DSM 17008</strain>
    </source>
</reference>
<dbReference type="Proteomes" id="UP000285120">
    <property type="component" value="Unassembled WGS sequence"/>
</dbReference>
<gene>
    <name evidence="1" type="ORF">ATL39_1636</name>
</gene>
<organism evidence="1 2">
    <name type="scientific">Sinobaca qinghaiensis</name>
    <dbReference type="NCBI Taxonomy" id="342944"/>
    <lineage>
        <taxon>Bacteria</taxon>
        <taxon>Bacillati</taxon>
        <taxon>Bacillota</taxon>
        <taxon>Bacilli</taxon>
        <taxon>Bacillales</taxon>
        <taxon>Sporolactobacillaceae</taxon>
        <taxon>Sinobaca</taxon>
    </lineage>
</organism>
<dbReference type="AlphaFoldDB" id="A0A419V4C7"/>
<sequence>MKRFFSILTILLAVIIVAITPQQHVNANGDYLSTWLWDTNRMLSEPDRILTFLESKEAEAVYLQIDRNIPSSSYRSFIQRAGERGIAVHALDGASDWGERYSGKTPPPVFSWLNTYQNSAAPSEKFAAVHLDVEPYLHSSWNTDYKKSVFNYQKLMINSTKAANDMGLPLFADMPFWFDERTYNNKIGKGNLAEWIIKQADGVNIMAYRDKADGPNGITALVSNEMNWGNVYATPVTIGVETMNLGSSESFTTFYEEGETYMQAELEKVRSAYSGYRSFNGFSMHHTYSWIDMKP</sequence>